<reference evidence="2 3" key="2">
    <citation type="submission" date="2024-09" db="EMBL/GenBank/DDBJ databases">
        <title>Draft genome sequence of Candidatus Magnetaquicoccaceae bacterium FCR-1.</title>
        <authorList>
            <person name="Shimoshige H."/>
            <person name="Shimamura S."/>
            <person name="Taoka A."/>
            <person name="Kobayashi H."/>
            <person name="Maekawa T."/>
        </authorList>
    </citation>
    <scope>NUCLEOTIDE SEQUENCE [LARGE SCALE GENOMIC DNA]</scope>
    <source>
        <strain evidence="2 3">FCR-1</strain>
    </source>
</reference>
<dbReference type="Proteomes" id="UP001628193">
    <property type="component" value="Unassembled WGS sequence"/>
</dbReference>
<keyword evidence="1" id="KW-0472">Membrane</keyword>
<keyword evidence="3" id="KW-1185">Reference proteome</keyword>
<keyword evidence="1" id="KW-0812">Transmembrane</keyword>
<proteinExistence type="predicted"/>
<name>A0ABQ0C6G4_9PROT</name>
<sequence>MLLAKSIPLFTVMLALLNGIMFGQKTYPELNPQSPVIAFMLSSGAQLTFTVADILIMLGVVSLYIEIFKATRSGTESIVDHLLSMIVFVCFLIEFLIYKPAGTTLFLTITLMSLLDVVAGFTVTISTARRDIGKS</sequence>
<evidence type="ECO:0000256" key="1">
    <source>
        <dbReference type="SAM" id="Phobius"/>
    </source>
</evidence>
<keyword evidence="1" id="KW-1133">Transmembrane helix</keyword>
<dbReference type="RefSeq" id="WP_420904165.1">
    <property type="nucleotide sequence ID" value="NZ_BAAFGK010000002.1"/>
</dbReference>
<feature type="transmembrane region" description="Helical" evidence="1">
    <location>
        <begin position="77"/>
        <end position="98"/>
    </location>
</feature>
<evidence type="ECO:0000313" key="3">
    <source>
        <dbReference type="Proteomes" id="UP001628193"/>
    </source>
</evidence>
<accession>A0ABQ0C6G4</accession>
<organism evidence="2 3">
    <name type="scientific">Candidatus Magnetaquiglobus chichijimensis</name>
    <dbReference type="NCBI Taxonomy" id="3141448"/>
    <lineage>
        <taxon>Bacteria</taxon>
        <taxon>Pseudomonadati</taxon>
        <taxon>Pseudomonadota</taxon>
        <taxon>Magnetococcia</taxon>
        <taxon>Magnetococcales</taxon>
        <taxon>Candidatus Magnetaquicoccaceae</taxon>
        <taxon>Candidatus Magnetaquiglobus</taxon>
    </lineage>
</organism>
<dbReference type="EMBL" id="BAAFGK010000002">
    <property type="protein sequence ID" value="GAB0056457.1"/>
    <property type="molecule type" value="Genomic_DNA"/>
</dbReference>
<feature type="transmembrane region" description="Helical" evidence="1">
    <location>
        <begin position="36"/>
        <end position="65"/>
    </location>
</feature>
<evidence type="ECO:0000313" key="2">
    <source>
        <dbReference type="EMBL" id="GAB0056457.1"/>
    </source>
</evidence>
<reference evidence="2 3" key="1">
    <citation type="submission" date="2024-05" db="EMBL/GenBank/DDBJ databases">
        <authorList>
            <consortium name="Candidatus Magnetaquicoccaceae bacterium FCR-1 genome sequencing consortium"/>
            <person name="Shimoshige H."/>
            <person name="Shimamura S."/>
            <person name="Taoka A."/>
            <person name="Kobayashi H."/>
            <person name="Maekawa T."/>
        </authorList>
    </citation>
    <scope>NUCLEOTIDE SEQUENCE [LARGE SCALE GENOMIC DNA]</scope>
    <source>
        <strain evidence="2 3">FCR-1</strain>
    </source>
</reference>
<gene>
    <name evidence="2" type="ORF">SIID45300_00765</name>
</gene>
<comment type="caution">
    <text evidence="2">The sequence shown here is derived from an EMBL/GenBank/DDBJ whole genome shotgun (WGS) entry which is preliminary data.</text>
</comment>
<protein>
    <submittedName>
        <fullName evidence="2">Uncharacterized protein</fullName>
    </submittedName>
</protein>
<feature type="transmembrane region" description="Helical" evidence="1">
    <location>
        <begin position="7"/>
        <end position="24"/>
    </location>
</feature>
<feature type="transmembrane region" description="Helical" evidence="1">
    <location>
        <begin position="104"/>
        <end position="125"/>
    </location>
</feature>